<dbReference type="EMBL" id="ACPB03013920">
    <property type="status" value="NOT_ANNOTATED_CDS"/>
    <property type="molecule type" value="Genomic_DNA"/>
</dbReference>
<evidence type="ECO:0000256" key="1">
    <source>
        <dbReference type="ARBA" id="ARBA00022705"/>
    </source>
</evidence>
<dbReference type="InterPro" id="IPR002298">
    <property type="entry name" value="DNA_polymerase_A"/>
</dbReference>
<dbReference type="HOGENOM" id="CLU_667842_0_0_1"/>
<accession>T1HRC7</accession>
<dbReference type="PANTHER" id="PTHR10133:SF27">
    <property type="entry name" value="DNA POLYMERASE NU"/>
    <property type="match status" value="1"/>
</dbReference>
<dbReference type="SMART" id="SM00482">
    <property type="entry name" value="POLAc"/>
    <property type="match status" value="1"/>
</dbReference>
<dbReference type="VEuPathDB" id="VectorBase:RPRC006597"/>
<dbReference type="Proteomes" id="UP000015103">
    <property type="component" value="Unassembled WGS sequence"/>
</dbReference>
<dbReference type="eggNOG" id="KOG0950">
    <property type="taxonomic scope" value="Eukaryota"/>
</dbReference>
<dbReference type="InterPro" id="IPR043502">
    <property type="entry name" value="DNA/RNA_pol_sf"/>
</dbReference>
<dbReference type="GO" id="GO:0006302">
    <property type="term" value="P:double-strand break repair"/>
    <property type="evidence" value="ECO:0007669"/>
    <property type="project" value="TreeGrafter"/>
</dbReference>
<keyword evidence="1" id="KW-0235">DNA replication</keyword>
<dbReference type="SUPFAM" id="SSF56672">
    <property type="entry name" value="DNA/RNA polymerases"/>
    <property type="match status" value="1"/>
</dbReference>
<dbReference type="GO" id="GO:0003887">
    <property type="term" value="F:DNA-directed DNA polymerase activity"/>
    <property type="evidence" value="ECO:0007669"/>
    <property type="project" value="InterPro"/>
</dbReference>
<dbReference type="Pfam" id="PF00476">
    <property type="entry name" value="DNA_pol_A"/>
    <property type="match status" value="1"/>
</dbReference>
<protein>
    <submittedName>
        <fullName evidence="3">POLAc domain-containing protein</fullName>
    </submittedName>
</protein>
<dbReference type="AlphaFoldDB" id="T1HRC7"/>
<dbReference type="Gene3D" id="3.30.70.370">
    <property type="match status" value="1"/>
</dbReference>
<reference evidence="3" key="1">
    <citation type="submission" date="2015-05" db="UniProtKB">
        <authorList>
            <consortium name="EnsemblMetazoa"/>
        </authorList>
    </citation>
    <scope>IDENTIFICATION</scope>
</reference>
<dbReference type="STRING" id="13249.T1HRC7"/>
<dbReference type="InterPro" id="IPR001098">
    <property type="entry name" value="DNA-dir_DNA_pol_A_palm_dom"/>
</dbReference>
<feature type="domain" description="DNA-directed DNA polymerase family A palm" evidence="2">
    <location>
        <begin position="1"/>
        <end position="166"/>
    </location>
</feature>
<evidence type="ECO:0000259" key="2">
    <source>
        <dbReference type="SMART" id="SM00482"/>
    </source>
</evidence>
<evidence type="ECO:0000313" key="4">
    <source>
        <dbReference type="Proteomes" id="UP000015103"/>
    </source>
</evidence>
<evidence type="ECO:0000313" key="3">
    <source>
        <dbReference type="EnsemblMetazoa" id="RPRC006597-PA"/>
    </source>
</evidence>
<dbReference type="PANTHER" id="PTHR10133">
    <property type="entry name" value="DNA POLYMERASE I"/>
    <property type="match status" value="1"/>
</dbReference>
<sequence>MLEELFVYENSSLKIWYLQQLISRGCSVHDTTNITRLELGEFHHLYQQLQEHPDPLQHLKKLLQMDKMFTTSPQEIKVYMEKEMSIARQHGYVETLFGRRCFVEDINNKIPYLRQFAERAAINAPVQGTAADIIKSAMIRLFDQLKAGKIILQVHDELLVEVKDEKVQETAKLVKDVMENAVKISVPLEVEVKISDNWGSNFLNYDLNTANSENTLKNPEKQTQQEMEEIAKKLQEELPKEQEQKLQGDLRSLKERVPRLQNENEKKIFTFVLENRGKIFNDVNQKIKSLSEENFLQFLFSAFEKIREKNLASKENLENNKIKEVINECVDDIRGTEAKDSLIKLAGWPFGIKVDPKNISGSFMSGLKEKVPFLGGGKEEDEPPLSDEEMMASLIYCLDAIEDGYALVAPEV</sequence>
<keyword evidence="4" id="KW-1185">Reference proteome</keyword>
<dbReference type="InParanoid" id="T1HRC7"/>
<dbReference type="EMBL" id="ACPB03013919">
    <property type="status" value="NOT_ANNOTATED_CDS"/>
    <property type="molecule type" value="Genomic_DNA"/>
</dbReference>
<dbReference type="GO" id="GO:0006261">
    <property type="term" value="P:DNA-templated DNA replication"/>
    <property type="evidence" value="ECO:0007669"/>
    <property type="project" value="InterPro"/>
</dbReference>
<organism evidence="3 4">
    <name type="scientific">Rhodnius prolixus</name>
    <name type="common">Triatomid bug</name>
    <dbReference type="NCBI Taxonomy" id="13249"/>
    <lineage>
        <taxon>Eukaryota</taxon>
        <taxon>Metazoa</taxon>
        <taxon>Ecdysozoa</taxon>
        <taxon>Arthropoda</taxon>
        <taxon>Hexapoda</taxon>
        <taxon>Insecta</taxon>
        <taxon>Pterygota</taxon>
        <taxon>Neoptera</taxon>
        <taxon>Paraneoptera</taxon>
        <taxon>Hemiptera</taxon>
        <taxon>Heteroptera</taxon>
        <taxon>Panheteroptera</taxon>
        <taxon>Cimicomorpha</taxon>
        <taxon>Reduviidae</taxon>
        <taxon>Triatominae</taxon>
        <taxon>Rhodnius</taxon>
    </lineage>
</organism>
<dbReference type="GO" id="GO:0003677">
    <property type="term" value="F:DNA binding"/>
    <property type="evidence" value="ECO:0007669"/>
    <property type="project" value="InterPro"/>
</dbReference>
<proteinExistence type="predicted"/>
<name>T1HRC7_RHOPR</name>
<dbReference type="EnsemblMetazoa" id="RPRC006597-RA">
    <property type="protein sequence ID" value="RPRC006597-PA"/>
    <property type="gene ID" value="RPRC006597"/>
</dbReference>